<evidence type="ECO:0000313" key="1">
    <source>
        <dbReference type="EMBL" id="MEO3689997.1"/>
    </source>
</evidence>
<name>A0ABV0FVQ3_9BURK</name>
<proteinExistence type="predicted"/>
<dbReference type="RefSeq" id="WP_347702835.1">
    <property type="nucleotide sequence ID" value="NZ_JBDPZD010000001.1"/>
</dbReference>
<keyword evidence="2" id="KW-1185">Reference proteome</keyword>
<dbReference type="Proteomes" id="UP001495147">
    <property type="component" value="Unassembled WGS sequence"/>
</dbReference>
<gene>
    <name evidence="1" type="ORF">ABDJ85_00850</name>
</gene>
<evidence type="ECO:0000313" key="2">
    <source>
        <dbReference type="Proteomes" id="UP001495147"/>
    </source>
</evidence>
<sequence>MHSPICQRLMDALSADGMNETHLDTLVAHPAYLQMGLKLALTQIALHEAKPVNLEPIEMSDGGLLFRQHIEPLPFAMRDWQVYLRQRNSKAAENMRCTLDPARAELFGDLTFHERLAPEVSSIYLLETNQARISPKQASEMISEIAPESAARTKPMLVFELLRYFWDEITNLNAAYVVINAAIKDVGFPVIFNSLTQGKRVTFVRGIPQQHEQYTGYYACCG</sequence>
<comment type="caution">
    <text evidence="1">The sequence shown here is derived from an EMBL/GenBank/DDBJ whole genome shotgun (WGS) entry which is preliminary data.</text>
</comment>
<reference evidence="1 2" key="1">
    <citation type="submission" date="2024-05" db="EMBL/GenBank/DDBJ databases">
        <title>Roseateles sp. DJS-2-20 16S ribosomal RNA gene Genome sequencing and assembly.</title>
        <authorList>
            <person name="Woo H."/>
        </authorList>
    </citation>
    <scope>NUCLEOTIDE SEQUENCE [LARGE SCALE GENOMIC DNA]</scope>
    <source>
        <strain evidence="1 2">DJS-2-20</strain>
    </source>
</reference>
<organism evidence="1 2">
    <name type="scientific">Roseateles paludis</name>
    <dbReference type="NCBI Taxonomy" id="3145238"/>
    <lineage>
        <taxon>Bacteria</taxon>
        <taxon>Pseudomonadati</taxon>
        <taxon>Pseudomonadota</taxon>
        <taxon>Betaproteobacteria</taxon>
        <taxon>Burkholderiales</taxon>
        <taxon>Sphaerotilaceae</taxon>
        <taxon>Roseateles</taxon>
    </lineage>
</organism>
<protein>
    <submittedName>
        <fullName evidence="1">Uncharacterized protein</fullName>
    </submittedName>
</protein>
<dbReference type="EMBL" id="JBDPZD010000001">
    <property type="protein sequence ID" value="MEO3689997.1"/>
    <property type="molecule type" value="Genomic_DNA"/>
</dbReference>
<accession>A0ABV0FVQ3</accession>